<evidence type="ECO:0000313" key="5">
    <source>
        <dbReference type="Proteomes" id="UP001055159"/>
    </source>
</evidence>
<reference evidence="3" key="2">
    <citation type="journal article" date="2022" name="BMC Genomics">
        <title>Comparative genome analysis of mycobacteria focusing on tRNA and non-coding RNA.</title>
        <authorList>
            <person name="Behra P.R.K."/>
            <person name="Pettersson B.M.F."/>
            <person name="Ramesh M."/>
            <person name="Das S."/>
            <person name="Dasgupta S."/>
            <person name="Kirsebom L.A."/>
        </authorList>
    </citation>
    <scope>NUCLEOTIDE SEQUENCE</scope>
    <source>
        <strain evidence="3">DSM 45406</strain>
    </source>
</reference>
<feature type="signal peptide" evidence="2">
    <location>
        <begin position="1"/>
        <end position="24"/>
    </location>
</feature>
<evidence type="ECO:0000256" key="1">
    <source>
        <dbReference type="SAM" id="MobiDB-lite"/>
    </source>
</evidence>
<dbReference type="AlphaFoldDB" id="A0A9X2YJB2"/>
<protein>
    <submittedName>
        <fullName evidence="3">Uncharacterized protein</fullName>
    </submittedName>
</protein>
<reference evidence="4" key="3">
    <citation type="submission" date="2022-08" db="EMBL/GenBank/DDBJ databases">
        <title>Whole genome sequencing of non-tuberculosis mycobacteria type-strains.</title>
        <authorList>
            <person name="Igarashi Y."/>
            <person name="Osugi A."/>
            <person name="Mitarai S."/>
        </authorList>
    </citation>
    <scope>NUCLEOTIDE SEQUENCE</scope>
    <source>
        <strain evidence="4">JCM 16372</strain>
    </source>
</reference>
<dbReference type="EMBL" id="CP092427">
    <property type="protein sequence ID" value="ULP37237.1"/>
    <property type="molecule type" value="Genomic_DNA"/>
</dbReference>
<feature type="chain" id="PRO_5040799263" evidence="2">
    <location>
        <begin position="25"/>
        <end position="143"/>
    </location>
</feature>
<sequence length="143" mass="14395">MIRNASLAVLAAGLLSLPFAAAAAAEPSSDTSSRHGVGEGGMPRKLGDFVTTGVSPSAGKGEKIPPGQEFNLAKDLFPGVPTPTAIRDFESALWSGHTLADGTVVPSDPALWDDITPGLAIKPLTPGCGHGRSAVPGPTQCIG</sequence>
<dbReference type="EMBL" id="JACKRN010000922">
    <property type="protein sequence ID" value="MCV7073716.1"/>
    <property type="molecule type" value="Genomic_DNA"/>
</dbReference>
<proteinExistence type="predicted"/>
<keyword evidence="2" id="KW-0732">Signal</keyword>
<accession>A0A9X2YJB2</accession>
<evidence type="ECO:0000256" key="2">
    <source>
        <dbReference type="SAM" id="SignalP"/>
    </source>
</evidence>
<organism evidence="3 6">
    <name type="scientific">Mycolicibacterium rufum</name>
    <dbReference type="NCBI Taxonomy" id="318424"/>
    <lineage>
        <taxon>Bacteria</taxon>
        <taxon>Bacillati</taxon>
        <taxon>Actinomycetota</taxon>
        <taxon>Actinomycetes</taxon>
        <taxon>Mycobacteriales</taxon>
        <taxon>Mycobacteriaceae</taxon>
        <taxon>Mycolicibacterium</taxon>
    </lineage>
</organism>
<evidence type="ECO:0000313" key="6">
    <source>
        <dbReference type="Proteomes" id="UP001140272"/>
    </source>
</evidence>
<gene>
    <name evidence="3" type="ORF">H7H73_28875</name>
    <name evidence="4" type="ORF">MJO55_01925</name>
</gene>
<evidence type="ECO:0000313" key="3">
    <source>
        <dbReference type="EMBL" id="MCV7073716.1"/>
    </source>
</evidence>
<evidence type="ECO:0000313" key="4">
    <source>
        <dbReference type="EMBL" id="ULP37237.1"/>
    </source>
</evidence>
<dbReference type="Proteomes" id="UP001055159">
    <property type="component" value="Chromosome"/>
</dbReference>
<name>A0A9X2YJB2_9MYCO</name>
<dbReference type="Proteomes" id="UP001140272">
    <property type="component" value="Unassembled WGS sequence"/>
</dbReference>
<dbReference type="RefSeq" id="WP_239735630.1">
    <property type="nucleotide sequence ID" value="NZ_CP092427.2"/>
</dbReference>
<keyword evidence="5" id="KW-1185">Reference proteome</keyword>
<reference evidence="3" key="1">
    <citation type="submission" date="2020-07" db="EMBL/GenBank/DDBJ databases">
        <authorList>
            <person name="Pettersson B.M.F."/>
            <person name="Behra P.R.K."/>
            <person name="Ramesh M."/>
            <person name="Das S."/>
            <person name="Dasgupta S."/>
            <person name="Kirsebom L.A."/>
        </authorList>
    </citation>
    <scope>NUCLEOTIDE SEQUENCE</scope>
    <source>
        <strain evidence="3">DSM 45406</strain>
    </source>
</reference>
<feature type="region of interest" description="Disordered" evidence="1">
    <location>
        <begin position="25"/>
        <end position="66"/>
    </location>
</feature>